<dbReference type="InterPro" id="IPR012147">
    <property type="entry name" value="P_Ac_Bu_trans"/>
</dbReference>
<dbReference type="SUPFAM" id="SSF53659">
    <property type="entry name" value="Isocitrate/Isopropylmalate dehydrogenase-like"/>
    <property type="match status" value="1"/>
</dbReference>
<dbReference type="PANTHER" id="PTHR43356">
    <property type="entry name" value="PHOSPHATE ACETYLTRANSFERASE"/>
    <property type="match status" value="1"/>
</dbReference>
<comment type="pathway">
    <text evidence="2">Metabolic intermediate biosynthesis; acetyl-CoA biosynthesis; acetyl-CoA from acetate: step 2/2.</text>
</comment>
<evidence type="ECO:0000256" key="4">
    <source>
        <dbReference type="ARBA" id="ARBA00012707"/>
    </source>
</evidence>
<sequence>MSVDSDIISTLTQRAKQRPRRIILPEHGDERVLQAVCRLASNGAVVPVLLDAPTTDTATIPDNVEIFSRRSDAAQWRDRAAAELFARRAAKGTTAEQARASLDNPLLLAALLVGLGYVDGGVAGSVATTADVLRAGLHGVGLADDAHQVSSFFLMALADGRLLSYGDCGVIPDPDAEALADIAIATAAGHQRLTGAEPRVALLSFSTRGSAQHSKVDKVREAFDIVRRRQPSLRVDGELQFDAAFDPIVAQKKAPNSAVAGAANVFIFPDLDAGNIAYKITQRIGGAKALGPLLQGFARPWMDLSRGCSADDIADVAVIASLLGD</sequence>
<organism evidence="10 11">
    <name type="scientific">Spongiibacter thalassae</name>
    <dbReference type="NCBI Taxonomy" id="2721624"/>
    <lineage>
        <taxon>Bacteria</taxon>
        <taxon>Pseudomonadati</taxon>
        <taxon>Pseudomonadota</taxon>
        <taxon>Gammaproteobacteria</taxon>
        <taxon>Cellvibrionales</taxon>
        <taxon>Spongiibacteraceae</taxon>
        <taxon>Spongiibacter</taxon>
    </lineage>
</organism>
<dbReference type="Gene3D" id="3.40.50.10750">
    <property type="entry name" value="Isocitrate/Isopropylmalate dehydrogenase-like"/>
    <property type="match status" value="1"/>
</dbReference>
<evidence type="ECO:0000256" key="1">
    <source>
        <dbReference type="ARBA" id="ARBA00000705"/>
    </source>
</evidence>
<evidence type="ECO:0000313" key="10">
    <source>
        <dbReference type="EMBL" id="NKI16133.1"/>
    </source>
</evidence>
<gene>
    <name evidence="10" type="primary">pta</name>
    <name evidence="10" type="ORF">HCU74_01750</name>
</gene>
<dbReference type="NCBIfam" id="TIGR00651">
    <property type="entry name" value="pta"/>
    <property type="match status" value="1"/>
</dbReference>
<dbReference type="EMBL" id="JAAWWK010000001">
    <property type="protein sequence ID" value="NKI16133.1"/>
    <property type="molecule type" value="Genomic_DNA"/>
</dbReference>
<keyword evidence="7 10" id="KW-0012">Acyltransferase</keyword>
<dbReference type="Gene3D" id="3.40.50.10950">
    <property type="match status" value="1"/>
</dbReference>
<dbReference type="EC" id="2.3.1.8" evidence="4"/>
<dbReference type="InterPro" id="IPR004614">
    <property type="entry name" value="P_AcTrfase"/>
</dbReference>
<reference evidence="10 11" key="1">
    <citation type="submission" date="2020-04" db="EMBL/GenBank/DDBJ databases">
        <authorList>
            <person name="Yoon J."/>
        </authorList>
    </citation>
    <scope>NUCLEOTIDE SEQUENCE [LARGE SCALE GENOMIC DNA]</scope>
    <source>
        <strain evidence="10 11">KMU-166</strain>
    </source>
</reference>
<protein>
    <recommendedName>
        <fullName evidence="5">Phosphate acetyltransferase</fullName>
        <ecNumber evidence="4">2.3.1.8</ecNumber>
    </recommendedName>
    <alternativeName>
        <fullName evidence="8">Phosphotransacetylase</fullName>
    </alternativeName>
</protein>
<proteinExistence type="inferred from homology"/>
<evidence type="ECO:0000256" key="6">
    <source>
        <dbReference type="ARBA" id="ARBA00022679"/>
    </source>
</evidence>
<dbReference type="PIRSF" id="PIRSF000428">
    <property type="entry name" value="P_Ac_trans"/>
    <property type="match status" value="1"/>
</dbReference>
<name>A0ABX1GC06_9GAMM</name>
<dbReference type="NCBIfam" id="NF007233">
    <property type="entry name" value="PRK09653.1"/>
    <property type="match status" value="1"/>
</dbReference>
<evidence type="ECO:0000256" key="3">
    <source>
        <dbReference type="ARBA" id="ARBA00005656"/>
    </source>
</evidence>
<dbReference type="InterPro" id="IPR002505">
    <property type="entry name" value="PTA_PTB"/>
</dbReference>
<comment type="catalytic activity">
    <reaction evidence="1">
        <text>acetyl-CoA + phosphate = acetyl phosphate + CoA</text>
        <dbReference type="Rhea" id="RHEA:19521"/>
        <dbReference type="ChEBI" id="CHEBI:22191"/>
        <dbReference type="ChEBI" id="CHEBI:43474"/>
        <dbReference type="ChEBI" id="CHEBI:57287"/>
        <dbReference type="ChEBI" id="CHEBI:57288"/>
        <dbReference type="EC" id="2.3.1.8"/>
    </reaction>
</comment>
<comment type="caution">
    <text evidence="10">The sequence shown here is derived from an EMBL/GenBank/DDBJ whole genome shotgun (WGS) entry which is preliminary data.</text>
</comment>
<dbReference type="InterPro" id="IPR042112">
    <property type="entry name" value="P_AcTrfase_dom2"/>
</dbReference>
<evidence type="ECO:0000256" key="2">
    <source>
        <dbReference type="ARBA" id="ARBA00004989"/>
    </source>
</evidence>
<evidence type="ECO:0000256" key="5">
    <source>
        <dbReference type="ARBA" id="ARBA00021528"/>
    </source>
</evidence>
<evidence type="ECO:0000259" key="9">
    <source>
        <dbReference type="Pfam" id="PF01515"/>
    </source>
</evidence>
<accession>A0ABX1GC06</accession>
<dbReference type="GO" id="GO:0008959">
    <property type="term" value="F:phosphate acetyltransferase activity"/>
    <property type="evidence" value="ECO:0007669"/>
    <property type="project" value="UniProtKB-EC"/>
</dbReference>
<dbReference type="InterPro" id="IPR050500">
    <property type="entry name" value="Phos_Acetyltrans/Butyryltrans"/>
</dbReference>
<dbReference type="Pfam" id="PF01515">
    <property type="entry name" value="PTA_PTB"/>
    <property type="match status" value="1"/>
</dbReference>
<evidence type="ECO:0000256" key="8">
    <source>
        <dbReference type="ARBA" id="ARBA00031108"/>
    </source>
</evidence>
<feature type="domain" description="Phosphate acetyl/butaryl transferase" evidence="9">
    <location>
        <begin position="7"/>
        <end position="320"/>
    </location>
</feature>
<comment type="similarity">
    <text evidence="3">Belongs to the phosphate acetyltransferase and butyryltransferase family.</text>
</comment>
<evidence type="ECO:0000313" key="11">
    <source>
        <dbReference type="Proteomes" id="UP000765845"/>
    </source>
</evidence>
<dbReference type="Proteomes" id="UP000765845">
    <property type="component" value="Unassembled WGS sequence"/>
</dbReference>
<keyword evidence="6 10" id="KW-0808">Transferase</keyword>
<dbReference type="PANTHER" id="PTHR43356:SF3">
    <property type="entry name" value="PHOSPHATE ACETYLTRANSFERASE"/>
    <property type="match status" value="1"/>
</dbReference>
<dbReference type="InterPro" id="IPR042113">
    <property type="entry name" value="P_AcTrfase_dom1"/>
</dbReference>
<keyword evidence="11" id="KW-1185">Reference proteome</keyword>
<evidence type="ECO:0000256" key="7">
    <source>
        <dbReference type="ARBA" id="ARBA00023315"/>
    </source>
</evidence>
<dbReference type="RefSeq" id="WP_168448669.1">
    <property type="nucleotide sequence ID" value="NZ_JAAWWK010000001.1"/>
</dbReference>